<dbReference type="GO" id="GO:0016765">
    <property type="term" value="F:transferase activity, transferring alkyl or aryl (other than methyl) groups"/>
    <property type="evidence" value="ECO:0007669"/>
    <property type="project" value="InterPro"/>
</dbReference>
<dbReference type="PANTHER" id="PTHR43783:SF1">
    <property type="entry name" value="UDP-N-ACETYLGLUCOSAMINE 1-CARBOXYVINYLTRANSFERASE"/>
    <property type="match status" value="1"/>
</dbReference>
<dbReference type="Gene3D" id="3.65.10.10">
    <property type="entry name" value="Enolpyruvate transferase domain"/>
    <property type="match status" value="1"/>
</dbReference>
<name>A0AA39SKM4_ACESA</name>
<proteinExistence type="predicted"/>
<dbReference type="InterPro" id="IPR036968">
    <property type="entry name" value="Enolpyruvate_Tfrase_sf"/>
</dbReference>
<dbReference type="PANTHER" id="PTHR43783">
    <property type="entry name" value="UDP-N-ACETYLGLUCOSAMINE 1-CARBOXYVINYLTRANSFERASE"/>
    <property type="match status" value="1"/>
</dbReference>
<reference evidence="1" key="2">
    <citation type="submission" date="2023-06" db="EMBL/GenBank/DDBJ databases">
        <authorList>
            <person name="Swenson N.G."/>
            <person name="Wegrzyn J.L."/>
            <person name="Mcevoy S.L."/>
        </authorList>
    </citation>
    <scope>NUCLEOTIDE SEQUENCE</scope>
    <source>
        <strain evidence="1">NS2018</strain>
        <tissue evidence="1">Leaf</tissue>
    </source>
</reference>
<protein>
    <submittedName>
        <fullName evidence="1">Uncharacterized protein</fullName>
    </submittedName>
</protein>
<sequence>MLAAAITRSCISMSPIIPSHLACLIDKLKIAGCRITQFNHDTLEVSAMPANVGDHMQGFDTKTGPFPGFPIDLQTSEKWRHSLHVGVQILYRNPCLKNA</sequence>
<gene>
    <name evidence="1" type="ORF">LWI29_012003</name>
</gene>
<dbReference type="EMBL" id="JAUESC010000003">
    <property type="protein sequence ID" value="KAK0600136.1"/>
    <property type="molecule type" value="Genomic_DNA"/>
</dbReference>
<dbReference type="Proteomes" id="UP001168877">
    <property type="component" value="Unassembled WGS sequence"/>
</dbReference>
<comment type="caution">
    <text evidence="1">The sequence shown here is derived from an EMBL/GenBank/DDBJ whole genome shotgun (WGS) entry which is preliminary data.</text>
</comment>
<organism evidence="1 2">
    <name type="scientific">Acer saccharum</name>
    <name type="common">Sugar maple</name>
    <dbReference type="NCBI Taxonomy" id="4024"/>
    <lineage>
        <taxon>Eukaryota</taxon>
        <taxon>Viridiplantae</taxon>
        <taxon>Streptophyta</taxon>
        <taxon>Embryophyta</taxon>
        <taxon>Tracheophyta</taxon>
        <taxon>Spermatophyta</taxon>
        <taxon>Magnoliopsida</taxon>
        <taxon>eudicotyledons</taxon>
        <taxon>Gunneridae</taxon>
        <taxon>Pentapetalae</taxon>
        <taxon>rosids</taxon>
        <taxon>malvids</taxon>
        <taxon>Sapindales</taxon>
        <taxon>Sapindaceae</taxon>
        <taxon>Hippocastanoideae</taxon>
        <taxon>Acereae</taxon>
        <taxon>Acer</taxon>
    </lineage>
</organism>
<dbReference type="InterPro" id="IPR013792">
    <property type="entry name" value="RNA3'P_cycl/enolpyr_Trfase_a/b"/>
</dbReference>
<keyword evidence="2" id="KW-1185">Reference proteome</keyword>
<reference evidence="1" key="1">
    <citation type="journal article" date="2022" name="Plant J.">
        <title>Strategies of tolerance reflected in two North American maple genomes.</title>
        <authorList>
            <person name="McEvoy S.L."/>
            <person name="Sezen U.U."/>
            <person name="Trouern-Trend A."/>
            <person name="McMahon S.M."/>
            <person name="Schaberg P.G."/>
            <person name="Yang J."/>
            <person name="Wegrzyn J.L."/>
            <person name="Swenson N.G."/>
        </authorList>
    </citation>
    <scope>NUCLEOTIDE SEQUENCE</scope>
    <source>
        <strain evidence="1">NS2018</strain>
    </source>
</reference>
<accession>A0AA39SKM4</accession>
<dbReference type="AlphaFoldDB" id="A0AA39SKM4"/>
<evidence type="ECO:0000313" key="1">
    <source>
        <dbReference type="EMBL" id="KAK0600136.1"/>
    </source>
</evidence>
<dbReference type="InterPro" id="IPR050068">
    <property type="entry name" value="MurA_subfamily"/>
</dbReference>
<evidence type="ECO:0000313" key="2">
    <source>
        <dbReference type="Proteomes" id="UP001168877"/>
    </source>
</evidence>
<dbReference type="SUPFAM" id="SSF55205">
    <property type="entry name" value="EPT/RTPC-like"/>
    <property type="match status" value="1"/>
</dbReference>